<keyword evidence="2" id="KW-0540">Nuclease</keyword>
<dbReference type="Gene3D" id="3.30.420.10">
    <property type="entry name" value="Ribonuclease H-like superfamily/Ribonuclease H"/>
    <property type="match status" value="1"/>
</dbReference>
<keyword evidence="3" id="KW-0378">Hydrolase</keyword>
<evidence type="ECO:0000256" key="2">
    <source>
        <dbReference type="ARBA" id="ARBA00022722"/>
    </source>
</evidence>
<feature type="domain" description="Exonuclease" evidence="5">
    <location>
        <begin position="24"/>
        <end position="199"/>
    </location>
</feature>
<evidence type="ECO:0000313" key="9">
    <source>
        <dbReference type="Proteomes" id="UP000290189"/>
    </source>
</evidence>
<dbReference type="Proteomes" id="UP000290189">
    <property type="component" value="Unassembled WGS sequence"/>
</dbReference>
<sequence>MPLDLRKTATVLAGMTTQRRLRQPIVWVDCEMTGLDPRKDTILEIAVALTDGDLKTVIEGPEIVIHHDEDVLQSMSEWCIENHGKSGLTDRVRQSTTTMKAAEEQVLEFVNRWVTKPSEAPLGGSSVHCDRQFLAAYMPTFERTLHYRNIDVSTIKEICKRWYPKWFSKCPKKKLAHRAMGDILESIEELRYYQQTIFIGARTKQSSTQTGGDDDLP</sequence>
<evidence type="ECO:0000256" key="1">
    <source>
        <dbReference type="ARBA" id="ARBA00009921"/>
    </source>
</evidence>
<dbReference type="GO" id="GO:0005739">
    <property type="term" value="C:mitochondrion"/>
    <property type="evidence" value="ECO:0007669"/>
    <property type="project" value="TreeGrafter"/>
</dbReference>
<dbReference type="Pfam" id="PF00929">
    <property type="entry name" value="RNase_T"/>
    <property type="match status" value="1"/>
</dbReference>
<keyword evidence="8" id="KW-1185">Reference proteome</keyword>
<name>A0A0G4IRF6_PLABS</name>
<geneLocation type="mitochondrion" evidence="7"/>
<reference evidence="7 9" key="2">
    <citation type="submission" date="2018-03" db="EMBL/GenBank/DDBJ databases">
        <authorList>
            <person name="Fogelqvist J."/>
        </authorList>
    </citation>
    <scope>NUCLEOTIDE SEQUENCE [LARGE SCALE GENOMIC DNA]</scope>
</reference>
<dbReference type="Proteomes" id="UP000039324">
    <property type="component" value="Unassembled WGS sequence"/>
</dbReference>
<evidence type="ECO:0000259" key="5">
    <source>
        <dbReference type="SMART" id="SM00479"/>
    </source>
</evidence>
<dbReference type="AlphaFoldDB" id="A0A0G4IRF6"/>
<keyword evidence="4" id="KW-0269">Exonuclease</keyword>
<accession>A0A0G4IRF6</accession>
<dbReference type="CDD" id="cd06135">
    <property type="entry name" value="Orn"/>
    <property type="match status" value="1"/>
</dbReference>
<evidence type="ECO:0000313" key="6">
    <source>
        <dbReference type="EMBL" id="CEO97777.1"/>
    </source>
</evidence>
<organism evidence="6 8">
    <name type="scientific">Plasmodiophora brassicae</name>
    <name type="common">Clubroot disease agent</name>
    <dbReference type="NCBI Taxonomy" id="37360"/>
    <lineage>
        <taxon>Eukaryota</taxon>
        <taxon>Sar</taxon>
        <taxon>Rhizaria</taxon>
        <taxon>Endomyxa</taxon>
        <taxon>Phytomyxea</taxon>
        <taxon>Plasmodiophorida</taxon>
        <taxon>Plasmodiophoridae</taxon>
        <taxon>Plasmodiophora</taxon>
    </lineage>
</organism>
<dbReference type="GO" id="GO:0000175">
    <property type="term" value="F:3'-5'-RNA exonuclease activity"/>
    <property type="evidence" value="ECO:0007669"/>
    <property type="project" value="InterPro"/>
</dbReference>
<dbReference type="InterPro" id="IPR012337">
    <property type="entry name" value="RNaseH-like_sf"/>
</dbReference>
<evidence type="ECO:0000313" key="7">
    <source>
        <dbReference type="EMBL" id="SPQ98323.1"/>
    </source>
</evidence>
<protein>
    <recommendedName>
        <fullName evidence="5">Exonuclease domain-containing protein</fullName>
    </recommendedName>
</protein>
<dbReference type="EMBL" id="CDSF01000080">
    <property type="protein sequence ID" value="CEO97777.1"/>
    <property type="molecule type" value="Genomic_DNA"/>
</dbReference>
<keyword evidence="7" id="KW-0496">Mitochondrion</keyword>
<evidence type="ECO:0000256" key="4">
    <source>
        <dbReference type="ARBA" id="ARBA00022839"/>
    </source>
</evidence>
<dbReference type="InterPro" id="IPR013520">
    <property type="entry name" value="Ribonucl_H"/>
</dbReference>
<evidence type="ECO:0000313" key="8">
    <source>
        <dbReference type="Proteomes" id="UP000039324"/>
    </source>
</evidence>
<proteinExistence type="inferred from homology"/>
<dbReference type="OMA" id="AFFHYRN"/>
<dbReference type="GO" id="GO:0003676">
    <property type="term" value="F:nucleic acid binding"/>
    <property type="evidence" value="ECO:0007669"/>
    <property type="project" value="InterPro"/>
</dbReference>
<dbReference type="EMBL" id="OVEO01000009">
    <property type="protein sequence ID" value="SPQ98323.1"/>
    <property type="molecule type" value="Genomic_DNA"/>
</dbReference>
<dbReference type="FunFam" id="3.30.420.10:FF:000003">
    <property type="entry name" value="Oligoribonuclease"/>
    <property type="match status" value="1"/>
</dbReference>
<dbReference type="SUPFAM" id="SSF53098">
    <property type="entry name" value="Ribonuclease H-like"/>
    <property type="match status" value="1"/>
</dbReference>
<comment type="similarity">
    <text evidence="1">Belongs to the oligoribonuclease family.</text>
</comment>
<dbReference type="PANTHER" id="PTHR11046:SF0">
    <property type="entry name" value="OLIGORIBONUCLEASE, MITOCHONDRIAL"/>
    <property type="match status" value="1"/>
</dbReference>
<dbReference type="SMART" id="SM00479">
    <property type="entry name" value="EXOIII"/>
    <property type="match status" value="1"/>
</dbReference>
<dbReference type="STRING" id="37360.A0A0G4IRF6"/>
<gene>
    <name evidence="6" type="ORF">PBRA_005891</name>
    <name evidence="7" type="ORF">PLBR_LOCUS5538</name>
</gene>
<dbReference type="PANTHER" id="PTHR11046">
    <property type="entry name" value="OLIGORIBONUCLEASE, MITOCHONDRIAL"/>
    <property type="match status" value="1"/>
</dbReference>
<evidence type="ECO:0000256" key="3">
    <source>
        <dbReference type="ARBA" id="ARBA00022801"/>
    </source>
</evidence>
<dbReference type="InterPro" id="IPR036397">
    <property type="entry name" value="RNaseH_sf"/>
</dbReference>
<dbReference type="OrthoDB" id="270189at2759"/>
<dbReference type="InterPro" id="IPR022894">
    <property type="entry name" value="Oligoribonuclease"/>
</dbReference>
<reference evidence="6 8" key="1">
    <citation type="submission" date="2015-02" db="EMBL/GenBank/DDBJ databases">
        <authorList>
            <person name="Chooi Y.-H."/>
        </authorList>
    </citation>
    <scope>NUCLEOTIDE SEQUENCE [LARGE SCALE GENOMIC DNA]</scope>
    <source>
        <strain evidence="6">E3</strain>
    </source>
</reference>
<dbReference type="NCBIfam" id="NF003765">
    <property type="entry name" value="PRK05359.1"/>
    <property type="match status" value="1"/>
</dbReference>